<sequence length="135" mass="14632">MTYEGGCYCGALRYVAEGEPRMKAECHCRPCAYFSGGAPNLFVVLSEKGFRYTSGTPKSFTRPDLENAVTREFCGDCGTQILTRRPGVKAVIIKAGTLDDPALFGAQQMAIYTSGKQAFNHIPDGLPAFEGLPPR</sequence>
<dbReference type="PANTHER" id="PTHR33337">
    <property type="entry name" value="GFA DOMAIN-CONTAINING PROTEIN"/>
    <property type="match status" value="1"/>
</dbReference>
<dbReference type="RefSeq" id="WP_085883057.1">
    <property type="nucleotide sequence ID" value="NZ_FWFR01000001.1"/>
</dbReference>
<dbReference type="EMBL" id="FWFR01000001">
    <property type="protein sequence ID" value="SLN43691.1"/>
    <property type="molecule type" value="Genomic_DNA"/>
</dbReference>
<comment type="similarity">
    <text evidence="1">Belongs to the Gfa family.</text>
</comment>
<organism evidence="6 7">
    <name type="scientific">Oceanibacterium hippocampi</name>
    <dbReference type="NCBI Taxonomy" id="745714"/>
    <lineage>
        <taxon>Bacteria</taxon>
        <taxon>Pseudomonadati</taxon>
        <taxon>Pseudomonadota</taxon>
        <taxon>Alphaproteobacteria</taxon>
        <taxon>Sneathiellales</taxon>
        <taxon>Sneathiellaceae</taxon>
        <taxon>Oceanibacterium</taxon>
    </lineage>
</organism>
<protein>
    <submittedName>
        <fullName evidence="6">Glutathione-dependent formaldehyde-activating enzyme</fullName>
    </submittedName>
</protein>
<keyword evidence="2" id="KW-0479">Metal-binding</keyword>
<dbReference type="AlphaFoldDB" id="A0A1Y5SM04"/>
<keyword evidence="7" id="KW-1185">Reference proteome</keyword>
<feature type="domain" description="CENP-V/GFA" evidence="5">
    <location>
        <begin position="3"/>
        <end position="120"/>
    </location>
</feature>
<dbReference type="PROSITE" id="PS51891">
    <property type="entry name" value="CENP_V_GFA"/>
    <property type="match status" value="1"/>
</dbReference>
<dbReference type="InterPro" id="IPR011057">
    <property type="entry name" value="Mss4-like_sf"/>
</dbReference>
<reference evidence="6 7" key="1">
    <citation type="submission" date="2017-03" db="EMBL/GenBank/DDBJ databases">
        <authorList>
            <person name="Afonso C.L."/>
            <person name="Miller P.J."/>
            <person name="Scott M.A."/>
            <person name="Spackman E."/>
            <person name="Goraichik I."/>
            <person name="Dimitrov K.M."/>
            <person name="Suarez D.L."/>
            <person name="Swayne D.E."/>
        </authorList>
    </citation>
    <scope>NUCLEOTIDE SEQUENCE [LARGE SCALE GENOMIC DNA]</scope>
    <source>
        <strain evidence="6 7">CECT 7691</strain>
    </source>
</reference>
<keyword evidence="3" id="KW-0862">Zinc</keyword>
<accession>A0A1Y5SM04</accession>
<dbReference type="OrthoDB" id="7186766at2"/>
<dbReference type="GO" id="GO:0046872">
    <property type="term" value="F:metal ion binding"/>
    <property type="evidence" value="ECO:0007669"/>
    <property type="project" value="UniProtKB-KW"/>
</dbReference>
<dbReference type="Pfam" id="PF04828">
    <property type="entry name" value="GFA"/>
    <property type="match status" value="1"/>
</dbReference>
<dbReference type="Gene3D" id="3.90.1590.10">
    <property type="entry name" value="glutathione-dependent formaldehyde- activating enzyme (gfa)"/>
    <property type="match status" value="1"/>
</dbReference>
<evidence type="ECO:0000256" key="3">
    <source>
        <dbReference type="ARBA" id="ARBA00022833"/>
    </source>
</evidence>
<dbReference type="PANTHER" id="PTHR33337:SF40">
    <property type="entry name" value="CENP-V_GFA DOMAIN-CONTAINING PROTEIN-RELATED"/>
    <property type="match status" value="1"/>
</dbReference>
<evidence type="ECO:0000256" key="1">
    <source>
        <dbReference type="ARBA" id="ARBA00005495"/>
    </source>
</evidence>
<dbReference type="SUPFAM" id="SSF51316">
    <property type="entry name" value="Mss4-like"/>
    <property type="match status" value="1"/>
</dbReference>
<evidence type="ECO:0000313" key="6">
    <source>
        <dbReference type="EMBL" id="SLN43691.1"/>
    </source>
</evidence>
<dbReference type="GO" id="GO:0016846">
    <property type="term" value="F:carbon-sulfur lyase activity"/>
    <property type="evidence" value="ECO:0007669"/>
    <property type="project" value="InterPro"/>
</dbReference>
<gene>
    <name evidence="6" type="ORF">OCH7691_01827</name>
</gene>
<evidence type="ECO:0000313" key="7">
    <source>
        <dbReference type="Proteomes" id="UP000193200"/>
    </source>
</evidence>
<dbReference type="InterPro" id="IPR006913">
    <property type="entry name" value="CENP-V/GFA"/>
</dbReference>
<keyword evidence="4" id="KW-0456">Lyase</keyword>
<evidence type="ECO:0000256" key="4">
    <source>
        <dbReference type="ARBA" id="ARBA00023239"/>
    </source>
</evidence>
<dbReference type="Proteomes" id="UP000193200">
    <property type="component" value="Unassembled WGS sequence"/>
</dbReference>
<dbReference type="InParanoid" id="A0A1Y5SM04"/>
<evidence type="ECO:0000256" key="2">
    <source>
        <dbReference type="ARBA" id="ARBA00022723"/>
    </source>
</evidence>
<name>A0A1Y5SM04_9PROT</name>
<evidence type="ECO:0000259" key="5">
    <source>
        <dbReference type="PROSITE" id="PS51891"/>
    </source>
</evidence>
<proteinExistence type="inferred from homology"/>